<gene>
    <name evidence="1" type="ORF">M8A51_07410</name>
</gene>
<evidence type="ECO:0000313" key="1">
    <source>
        <dbReference type="EMBL" id="MCM5679358.1"/>
    </source>
</evidence>
<reference evidence="1" key="1">
    <citation type="submission" date="2022-05" db="EMBL/GenBank/DDBJ databases">
        <title>Schlegelella sp. nov., isolated from mangrove soil.</title>
        <authorList>
            <person name="Liu Y."/>
            <person name="Ge X."/>
            <person name="Liu W."/>
        </authorList>
    </citation>
    <scope>NUCLEOTIDE SEQUENCE</scope>
    <source>
        <strain evidence="1">S2-27</strain>
    </source>
</reference>
<evidence type="ECO:0000313" key="2">
    <source>
        <dbReference type="Proteomes" id="UP001165541"/>
    </source>
</evidence>
<name>A0ABT0YKU6_9BURK</name>
<dbReference type="RefSeq" id="WP_251777550.1">
    <property type="nucleotide sequence ID" value="NZ_JAMKFE010000003.1"/>
</dbReference>
<accession>A0ABT0YKU6</accession>
<dbReference type="EMBL" id="JAMKFE010000003">
    <property type="protein sequence ID" value="MCM5679358.1"/>
    <property type="molecule type" value="Genomic_DNA"/>
</dbReference>
<sequence>MLVAGANVDRTLVLEALLATLMEVQDLMGQTCPPLGGTTVPINELPMFDSKVWPVAYGMVGEKLKVAVAVDINVFRQEKTKIPNTIDQTVTAILKAIQTKPLTPISSPALTATPALAKETA</sequence>
<organism evidence="1 2">
    <name type="scientific">Caldimonas mangrovi</name>
    <dbReference type="NCBI Taxonomy" id="2944811"/>
    <lineage>
        <taxon>Bacteria</taxon>
        <taxon>Pseudomonadati</taxon>
        <taxon>Pseudomonadota</taxon>
        <taxon>Betaproteobacteria</taxon>
        <taxon>Burkholderiales</taxon>
        <taxon>Sphaerotilaceae</taxon>
        <taxon>Caldimonas</taxon>
    </lineage>
</organism>
<comment type="caution">
    <text evidence="1">The sequence shown here is derived from an EMBL/GenBank/DDBJ whole genome shotgun (WGS) entry which is preliminary data.</text>
</comment>
<dbReference type="Proteomes" id="UP001165541">
    <property type="component" value="Unassembled WGS sequence"/>
</dbReference>
<protein>
    <submittedName>
        <fullName evidence="1">Uncharacterized protein</fullName>
    </submittedName>
</protein>
<proteinExistence type="predicted"/>
<keyword evidence="2" id="KW-1185">Reference proteome</keyword>